<dbReference type="EMBL" id="SRZB01000001">
    <property type="protein sequence ID" value="TGY00868.1"/>
    <property type="molecule type" value="Genomic_DNA"/>
</dbReference>
<sequence length="243" mass="26915">MAGTWQYGTGNAFSAYIENISDYEAGRNRGRWVDFPMEPERLKDICSGIGGEEQLAASYEIPAEYGFLVDIVSEYSIPEELNLTGAMLQGLDGQRLEAVGAYASAKNLTELPELINAMAQADKIPYYPYWFEGIENAGELSPEEAYGYMKVGSQMQELQEMLGKHGMEEYMDYEAIGRDAGMNGEAALYDKGYVDMAADGPDLGLYTMDELKAEYGMAGETVQDPQEEAQGMDRQEELRSPSI</sequence>
<dbReference type="Proteomes" id="UP000307720">
    <property type="component" value="Unassembled WGS sequence"/>
</dbReference>
<evidence type="ECO:0000313" key="2">
    <source>
        <dbReference type="Proteomes" id="UP000307720"/>
    </source>
</evidence>
<proteinExistence type="predicted"/>
<name>A0AC61R3K8_9FIRM</name>
<accession>A0AC61R3K8</accession>
<reference evidence="1" key="1">
    <citation type="submission" date="2019-04" db="EMBL/GenBank/DDBJ databases">
        <title>Microbes associate with the intestines of laboratory mice.</title>
        <authorList>
            <person name="Navarre W."/>
            <person name="Wong E."/>
            <person name="Huang K."/>
            <person name="Tropini C."/>
            <person name="Ng K."/>
            <person name="Yu B."/>
        </authorList>
    </citation>
    <scope>NUCLEOTIDE SEQUENCE</scope>
    <source>
        <strain evidence="1">NM72_1-8</strain>
    </source>
</reference>
<organism evidence="1 2">
    <name type="scientific">Hominisplanchenecus murintestinalis</name>
    <dbReference type="NCBI Taxonomy" id="2941517"/>
    <lineage>
        <taxon>Bacteria</taxon>
        <taxon>Bacillati</taxon>
        <taxon>Bacillota</taxon>
        <taxon>Clostridia</taxon>
        <taxon>Lachnospirales</taxon>
        <taxon>Lachnospiraceae</taxon>
        <taxon>Hominisplanchenecus</taxon>
    </lineage>
</organism>
<keyword evidence="2" id="KW-1185">Reference proteome</keyword>
<comment type="caution">
    <text evidence="1">The sequence shown here is derived from an EMBL/GenBank/DDBJ whole genome shotgun (WGS) entry which is preliminary data.</text>
</comment>
<gene>
    <name evidence="1" type="ORF">E5357_01505</name>
</gene>
<protein>
    <submittedName>
        <fullName evidence="1">Uncharacterized protein</fullName>
    </submittedName>
</protein>
<evidence type="ECO:0000313" key="1">
    <source>
        <dbReference type="EMBL" id="TGY00868.1"/>
    </source>
</evidence>